<name>A0ABT4W9B1_9FLAO</name>
<accession>A0ABT4W9B1</accession>
<protein>
    <submittedName>
        <fullName evidence="1">Uncharacterized protein</fullName>
    </submittedName>
</protein>
<sequence length="110" mass="12219">MSMFAIGAFANESLDLNKIAKNSGAEIQYFENGFAVAYGCSVYIAWHDSHGSYSNTWSFPNVRSQSGCNQMMRELLAVLQEAPMAYPIDPLEEAPIRFIPEEPEFGTEGN</sequence>
<keyword evidence="2" id="KW-1185">Reference proteome</keyword>
<proteinExistence type="predicted"/>
<dbReference type="Proteomes" id="UP001212170">
    <property type="component" value="Unassembled WGS sequence"/>
</dbReference>
<organism evidence="1 2">
    <name type="scientific">Flavobacterium azizsancarii</name>
    <dbReference type="NCBI Taxonomy" id="2961580"/>
    <lineage>
        <taxon>Bacteria</taxon>
        <taxon>Pseudomonadati</taxon>
        <taxon>Bacteroidota</taxon>
        <taxon>Flavobacteriia</taxon>
        <taxon>Flavobacteriales</taxon>
        <taxon>Flavobacteriaceae</taxon>
        <taxon>Flavobacterium</taxon>
    </lineage>
</organism>
<evidence type="ECO:0000313" key="2">
    <source>
        <dbReference type="Proteomes" id="UP001212170"/>
    </source>
</evidence>
<comment type="caution">
    <text evidence="1">The sequence shown here is derived from an EMBL/GenBank/DDBJ whole genome shotgun (WGS) entry which is preliminary data.</text>
</comment>
<dbReference type="RefSeq" id="WP_271334953.1">
    <property type="nucleotide sequence ID" value="NZ_JAMZNK010000006.1"/>
</dbReference>
<dbReference type="EMBL" id="JAMZNK010000006">
    <property type="protein sequence ID" value="MDA6069139.1"/>
    <property type="molecule type" value="Genomic_DNA"/>
</dbReference>
<reference evidence="1 2" key="1">
    <citation type="journal article" date="2023" name="Chemosphere">
        <title>Whole genome analysis of Flavobacterium aziz-sancarii sp. nov., isolated from Ardley Island (Antarctica), revealed a rich resistome and bioremediation potential.</title>
        <authorList>
            <person name="Otur C."/>
            <person name="Okay S."/>
            <person name="Kurt-Kizildogan A."/>
        </authorList>
    </citation>
    <scope>NUCLEOTIDE SEQUENCE [LARGE SCALE GENOMIC DNA]</scope>
    <source>
        <strain evidence="1 2">AC</strain>
    </source>
</reference>
<gene>
    <name evidence="1" type="ORF">NJT12_05860</name>
</gene>
<evidence type="ECO:0000313" key="1">
    <source>
        <dbReference type="EMBL" id="MDA6069139.1"/>
    </source>
</evidence>